<sequence>MTNRVTRSRQQVTQQPPELQMRARWTTGLTKIFADLMVDQVHKGNKLSNNSFNKKAWNIMCDEFYEKTGLNWDKEQLKNRFSIMRKQHAIVKSLLNQSEFHLDESTGNIIASNEAWNRYIKGHPDAEPIRGSGCPIYKQLGVIFSEPLTNGKHVQSVEHEEELPSSVFSKDPLDGIPEKELTTSISFKEPLTTIQEEESSSESEDGDDVADEQEIIQPLPVTHFTTTVMHNTTSAMDSTAAANRKRGRKGIDDAIAGAILHMAAASRLRTAAIRKVSERFSVADCIKELNAIQGLEEGVYFAALDLFDNRNAREIFLSLKGDKRMIWLRGKCTSHPIS</sequence>
<dbReference type="STRING" id="3988.B9SUH1"/>
<evidence type="ECO:0000313" key="3">
    <source>
        <dbReference type="EMBL" id="EEF32727.1"/>
    </source>
</evidence>
<dbReference type="Proteomes" id="UP000008311">
    <property type="component" value="Unassembled WGS sequence"/>
</dbReference>
<organism evidence="3 4">
    <name type="scientific">Ricinus communis</name>
    <name type="common">Castor bean</name>
    <dbReference type="NCBI Taxonomy" id="3988"/>
    <lineage>
        <taxon>Eukaryota</taxon>
        <taxon>Viridiplantae</taxon>
        <taxon>Streptophyta</taxon>
        <taxon>Embryophyta</taxon>
        <taxon>Tracheophyta</taxon>
        <taxon>Spermatophyta</taxon>
        <taxon>Magnoliopsida</taxon>
        <taxon>eudicotyledons</taxon>
        <taxon>Gunneridae</taxon>
        <taxon>Pentapetalae</taxon>
        <taxon>rosids</taxon>
        <taxon>fabids</taxon>
        <taxon>Malpighiales</taxon>
        <taxon>Euphorbiaceae</taxon>
        <taxon>Acalyphoideae</taxon>
        <taxon>Acalypheae</taxon>
        <taxon>Ricinus</taxon>
    </lineage>
</organism>
<dbReference type="PANTHER" id="PTHR47584:SF9">
    <property type="entry name" value="L10-INTERACTING MYB DOMAIN-CONTAINING PROTEIN-LIKE"/>
    <property type="match status" value="1"/>
</dbReference>
<dbReference type="EMBL" id="EQ974147">
    <property type="protein sequence ID" value="EEF32727.1"/>
    <property type="molecule type" value="Genomic_DNA"/>
</dbReference>
<accession>B9SUH1</accession>
<feature type="domain" description="Myb/SANT-like" evidence="2">
    <location>
        <begin position="24"/>
        <end position="119"/>
    </location>
</feature>
<evidence type="ECO:0000313" key="4">
    <source>
        <dbReference type="Proteomes" id="UP000008311"/>
    </source>
</evidence>
<dbReference type="InterPro" id="IPR024752">
    <property type="entry name" value="Myb/SANT-like_dom"/>
</dbReference>
<gene>
    <name evidence="3" type="ORF">RCOM_0572490</name>
</gene>
<dbReference type="PANTHER" id="PTHR47584">
    <property type="match status" value="1"/>
</dbReference>
<dbReference type="KEGG" id="rcu:8260649"/>
<dbReference type="AlphaFoldDB" id="B9SUH1"/>
<keyword evidence="4" id="KW-1185">Reference proteome</keyword>
<name>B9SUH1_RICCO</name>
<evidence type="ECO:0000256" key="1">
    <source>
        <dbReference type="SAM" id="MobiDB-lite"/>
    </source>
</evidence>
<dbReference type="FunCoup" id="B9SUH1">
    <property type="interactions" value="1967"/>
</dbReference>
<dbReference type="Pfam" id="PF12776">
    <property type="entry name" value="Myb_DNA-bind_3"/>
    <property type="match status" value="1"/>
</dbReference>
<feature type="compositionally biased region" description="Basic and acidic residues" evidence="1">
    <location>
        <begin position="171"/>
        <end position="181"/>
    </location>
</feature>
<dbReference type="InterPro" id="IPR045026">
    <property type="entry name" value="LIMYB"/>
</dbReference>
<evidence type="ECO:0000259" key="2">
    <source>
        <dbReference type="Pfam" id="PF12776"/>
    </source>
</evidence>
<feature type="compositionally biased region" description="Acidic residues" evidence="1">
    <location>
        <begin position="195"/>
        <end position="210"/>
    </location>
</feature>
<feature type="region of interest" description="Disordered" evidence="1">
    <location>
        <begin position="154"/>
        <end position="210"/>
    </location>
</feature>
<protein>
    <recommendedName>
        <fullName evidence="2">Myb/SANT-like domain-containing protein</fullName>
    </recommendedName>
</protein>
<reference evidence="4" key="1">
    <citation type="journal article" date="2010" name="Nat. Biotechnol.">
        <title>Draft genome sequence of the oilseed species Ricinus communis.</title>
        <authorList>
            <person name="Chan A.P."/>
            <person name="Crabtree J."/>
            <person name="Zhao Q."/>
            <person name="Lorenzi H."/>
            <person name="Orvis J."/>
            <person name="Puiu D."/>
            <person name="Melake-Berhan A."/>
            <person name="Jones K.M."/>
            <person name="Redman J."/>
            <person name="Chen G."/>
            <person name="Cahoon E.B."/>
            <person name="Gedil M."/>
            <person name="Stanke M."/>
            <person name="Haas B.J."/>
            <person name="Wortman J.R."/>
            <person name="Fraser-Liggett C.M."/>
            <person name="Ravel J."/>
            <person name="Rabinowicz P.D."/>
        </authorList>
    </citation>
    <scope>NUCLEOTIDE SEQUENCE [LARGE SCALE GENOMIC DNA]</scope>
    <source>
        <strain evidence="4">cv. Hale</strain>
    </source>
</reference>
<proteinExistence type="predicted"/>
<dbReference type="InParanoid" id="B9SUH1"/>
<dbReference type="eggNOG" id="ENOG502QT6E">
    <property type="taxonomic scope" value="Eukaryota"/>
</dbReference>
<dbReference type="OrthoDB" id="76215at2759"/>
<dbReference type="OMA" id="ISSHKRG"/>